<keyword evidence="2" id="KW-1185">Reference proteome</keyword>
<sequence>MHHFVIILNRKNSILTDYSYASLHWDESGTEVVMESSVEVAKNVLHNHFNTSKYHSFTRQFHLYGFRRTTDGRKDKKLRGYCKFRHPIFQRDHPELLQSIIRVQPSKTHPETSPSPPIKSNAAIESRRSSWSIQPSSSSPGSIDGLGVAAAKVLESNVPDALTKIPPKLAIPSLIFIPTTNTFDKLPDTPPFSKTSISTLKDEFSAPKAQDMLLALQALEDHLDQLSPNGK</sequence>
<name>A0ACC1IG63_9FUNG</name>
<accession>A0ACC1IG63</accession>
<proteinExistence type="predicted"/>
<protein>
    <submittedName>
        <fullName evidence="1">Uncharacterized protein</fullName>
    </submittedName>
</protein>
<comment type="caution">
    <text evidence="1">The sequence shown here is derived from an EMBL/GenBank/DDBJ whole genome shotgun (WGS) entry which is preliminary data.</text>
</comment>
<evidence type="ECO:0000313" key="2">
    <source>
        <dbReference type="Proteomes" id="UP001150581"/>
    </source>
</evidence>
<gene>
    <name evidence="1" type="ORF">LPJ66_004743</name>
</gene>
<dbReference type="Proteomes" id="UP001150581">
    <property type="component" value="Unassembled WGS sequence"/>
</dbReference>
<dbReference type="EMBL" id="JANBPG010000598">
    <property type="protein sequence ID" value="KAJ1895181.1"/>
    <property type="molecule type" value="Genomic_DNA"/>
</dbReference>
<organism evidence="1 2">
    <name type="scientific">Kickxella alabastrina</name>
    <dbReference type="NCBI Taxonomy" id="61397"/>
    <lineage>
        <taxon>Eukaryota</taxon>
        <taxon>Fungi</taxon>
        <taxon>Fungi incertae sedis</taxon>
        <taxon>Zoopagomycota</taxon>
        <taxon>Kickxellomycotina</taxon>
        <taxon>Kickxellomycetes</taxon>
        <taxon>Kickxellales</taxon>
        <taxon>Kickxellaceae</taxon>
        <taxon>Kickxella</taxon>
    </lineage>
</organism>
<evidence type="ECO:0000313" key="1">
    <source>
        <dbReference type="EMBL" id="KAJ1895181.1"/>
    </source>
</evidence>
<reference evidence="1" key="1">
    <citation type="submission" date="2022-07" db="EMBL/GenBank/DDBJ databases">
        <title>Phylogenomic reconstructions and comparative analyses of Kickxellomycotina fungi.</title>
        <authorList>
            <person name="Reynolds N.K."/>
            <person name="Stajich J.E."/>
            <person name="Barry K."/>
            <person name="Grigoriev I.V."/>
            <person name="Crous P."/>
            <person name="Smith M.E."/>
        </authorList>
    </citation>
    <scope>NUCLEOTIDE SEQUENCE</scope>
    <source>
        <strain evidence="1">Benny 63K</strain>
    </source>
</reference>